<reference evidence="1 2" key="1">
    <citation type="journal article" date="2022" name="DNA Res.">
        <title>Chromosomal-level genome assembly of the orchid tree Bauhinia variegata (Leguminosae; Cercidoideae) supports the allotetraploid origin hypothesis of Bauhinia.</title>
        <authorList>
            <person name="Zhong Y."/>
            <person name="Chen Y."/>
            <person name="Zheng D."/>
            <person name="Pang J."/>
            <person name="Liu Y."/>
            <person name="Luo S."/>
            <person name="Meng S."/>
            <person name="Qian L."/>
            <person name="Wei D."/>
            <person name="Dai S."/>
            <person name="Zhou R."/>
        </authorList>
    </citation>
    <scope>NUCLEOTIDE SEQUENCE [LARGE SCALE GENOMIC DNA]</scope>
    <source>
        <strain evidence="1">BV-YZ2020</strain>
    </source>
</reference>
<dbReference type="Proteomes" id="UP000828941">
    <property type="component" value="Chromosome 3"/>
</dbReference>
<gene>
    <name evidence="1" type="ORF">L6164_007052</name>
</gene>
<keyword evidence="2" id="KW-1185">Reference proteome</keyword>
<protein>
    <submittedName>
        <fullName evidence="1">Uncharacterized protein</fullName>
    </submittedName>
</protein>
<organism evidence="1 2">
    <name type="scientific">Bauhinia variegata</name>
    <name type="common">Purple orchid tree</name>
    <name type="synonym">Phanera variegata</name>
    <dbReference type="NCBI Taxonomy" id="167791"/>
    <lineage>
        <taxon>Eukaryota</taxon>
        <taxon>Viridiplantae</taxon>
        <taxon>Streptophyta</taxon>
        <taxon>Embryophyta</taxon>
        <taxon>Tracheophyta</taxon>
        <taxon>Spermatophyta</taxon>
        <taxon>Magnoliopsida</taxon>
        <taxon>eudicotyledons</taxon>
        <taxon>Gunneridae</taxon>
        <taxon>Pentapetalae</taxon>
        <taxon>rosids</taxon>
        <taxon>fabids</taxon>
        <taxon>Fabales</taxon>
        <taxon>Fabaceae</taxon>
        <taxon>Cercidoideae</taxon>
        <taxon>Cercideae</taxon>
        <taxon>Bauhiniinae</taxon>
        <taxon>Bauhinia</taxon>
    </lineage>
</organism>
<comment type="caution">
    <text evidence="1">The sequence shown here is derived from an EMBL/GenBank/DDBJ whole genome shotgun (WGS) entry which is preliminary data.</text>
</comment>
<sequence length="357" mass="39971">MGAMLHCFSYGGIQQPLKSERIRSESSISDYAEGDVLRTLKLDSDGNLRIYSTGTSTARWTAVKDQCKVFGFCGTNGIWSYNDSNPVYECPSQNFEMIDPNDSRKVCRRKVNLDDCPGSAIMGNCLAGSCFTSTSLSDGTGQCYITTSHFISGYQSPALPSTSYVKVCGPVAPNRMLGLWWNNKRFGRLSAQLTLLEDASGAPVQFSYKELQRSTKGFKEKLGAVYRGTCPNKTAVTVKQLEQGEKQFRMEVATISSTHHLNLVRLIGFCSQGRHRLFVFEFMKDESLDKFLSANEEQSGKLLSWEYRFNIALDTARGITYLNEDCLQTNKAGILSSRPRSSRMENLQQMHSYFDES</sequence>
<name>A0ACB9PWB3_BAUVA</name>
<evidence type="ECO:0000313" key="1">
    <source>
        <dbReference type="EMBL" id="KAI4352838.1"/>
    </source>
</evidence>
<proteinExistence type="predicted"/>
<accession>A0ACB9PWB3</accession>
<dbReference type="EMBL" id="CM039428">
    <property type="protein sequence ID" value="KAI4352838.1"/>
    <property type="molecule type" value="Genomic_DNA"/>
</dbReference>
<evidence type="ECO:0000313" key="2">
    <source>
        <dbReference type="Proteomes" id="UP000828941"/>
    </source>
</evidence>